<name>A0A6J4QX47_9ACTN</name>
<proteinExistence type="predicted"/>
<gene>
    <name evidence="1" type="ORF">AVDCRST_MAG37-2261</name>
</gene>
<dbReference type="EMBL" id="CADCVD010000107">
    <property type="protein sequence ID" value="CAA9450410.1"/>
    <property type="molecule type" value="Genomic_DNA"/>
</dbReference>
<reference evidence="1" key="1">
    <citation type="submission" date="2020-02" db="EMBL/GenBank/DDBJ databases">
        <authorList>
            <person name="Meier V. D."/>
        </authorList>
    </citation>
    <scope>NUCLEOTIDE SEQUENCE</scope>
    <source>
        <strain evidence="1">AVDCRST_MAG37</strain>
    </source>
</reference>
<sequence>MHGMAAALKHGFHSEALRLLRRRLVLILYYQAYVATLRLSRGEH</sequence>
<protein>
    <submittedName>
        <fullName evidence="1">Uncharacterized protein</fullName>
    </submittedName>
</protein>
<organism evidence="1">
    <name type="scientific">uncultured Rubrobacteraceae bacterium</name>
    <dbReference type="NCBI Taxonomy" id="349277"/>
    <lineage>
        <taxon>Bacteria</taxon>
        <taxon>Bacillati</taxon>
        <taxon>Actinomycetota</taxon>
        <taxon>Rubrobacteria</taxon>
        <taxon>Rubrobacterales</taxon>
        <taxon>Rubrobacteraceae</taxon>
        <taxon>environmental samples</taxon>
    </lineage>
</organism>
<accession>A0A6J4QX47</accession>
<evidence type="ECO:0000313" key="1">
    <source>
        <dbReference type="EMBL" id="CAA9450410.1"/>
    </source>
</evidence>
<dbReference type="AlphaFoldDB" id="A0A6J4QX47"/>